<keyword evidence="3" id="KW-0378">Hydrolase</keyword>
<dbReference type="CDD" id="cd08561">
    <property type="entry name" value="GDPD_cytoplasmic_ScUgpQ2_like"/>
    <property type="match status" value="1"/>
</dbReference>
<feature type="domain" description="GP-PDE" evidence="2">
    <location>
        <begin position="58"/>
        <end position="319"/>
    </location>
</feature>
<dbReference type="PATRIC" id="fig|1307761.3.peg.722"/>
<dbReference type="OrthoDB" id="384721at2"/>
<dbReference type="PANTHER" id="PTHR46211">
    <property type="entry name" value="GLYCEROPHOSPHORYL DIESTER PHOSPHODIESTERASE"/>
    <property type="match status" value="1"/>
</dbReference>
<dbReference type="PROSITE" id="PS51704">
    <property type="entry name" value="GP_PDE"/>
    <property type="match status" value="1"/>
</dbReference>
<dbReference type="GO" id="GO:0006629">
    <property type="term" value="P:lipid metabolic process"/>
    <property type="evidence" value="ECO:0007669"/>
    <property type="project" value="InterPro"/>
</dbReference>
<dbReference type="Pfam" id="PF03009">
    <property type="entry name" value="GDPD"/>
    <property type="match status" value="1"/>
</dbReference>
<keyword evidence="4" id="KW-1185">Reference proteome</keyword>
<accession>V5WEB9</accession>
<dbReference type="Proteomes" id="UP000018680">
    <property type="component" value="Chromosome"/>
</dbReference>
<protein>
    <submittedName>
        <fullName evidence="3">Glycerophosphoryl diester phosphodiesterase</fullName>
        <ecNumber evidence="3">3.1.4.46</ecNumber>
    </submittedName>
</protein>
<keyword evidence="1" id="KW-0812">Transmembrane</keyword>
<dbReference type="EMBL" id="CP006939">
    <property type="protein sequence ID" value="AHC14147.1"/>
    <property type="molecule type" value="Genomic_DNA"/>
</dbReference>
<evidence type="ECO:0000313" key="4">
    <source>
        <dbReference type="Proteomes" id="UP000018680"/>
    </source>
</evidence>
<dbReference type="InterPro" id="IPR030395">
    <property type="entry name" value="GP_PDE_dom"/>
</dbReference>
<dbReference type="EC" id="3.1.4.46" evidence="3"/>
<dbReference type="RefSeq" id="WP_024267078.1">
    <property type="nucleotide sequence ID" value="NC_023035.1"/>
</dbReference>
<dbReference type="HOGENOM" id="CLU_030006_3_6_12"/>
<dbReference type="STRING" id="1307761.L21SP2_0722"/>
<gene>
    <name evidence="3" type="ORF">L21SP2_0722</name>
</gene>
<evidence type="ECO:0000259" key="2">
    <source>
        <dbReference type="PROSITE" id="PS51704"/>
    </source>
</evidence>
<dbReference type="KEGG" id="slr:L21SP2_0722"/>
<dbReference type="eggNOG" id="COG0584">
    <property type="taxonomic scope" value="Bacteria"/>
</dbReference>
<proteinExistence type="predicted"/>
<name>V5WEB9_9SPIO</name>
<evidence type="ECO:0000256" key="1">
    <source>
        <dbReference type="SAM" id="Phobius"/>
    </source>
</evidence>
<organism evidence="3 4">
    <name type="scientific">Salinispira pacifica</name>
    <dbReference type="NCBI Taxonomy" id="1307761"/>
    <lineage>
        <taxon>Bacteria</taxon>
        <taxon>Pseudomonadati</taxon>
        <taxon>Spirochaetota</taxon>
        <taxon>Spirochaetia</taxon>
        <taxon>Spirochaetales</taxon>
        <taxon>Spirochaetaceae</taxon>
        <taxon>Salinispira</taxon>
    </lineage>
</organism>
<evidence type="ECO:0000313" key="3">
    <source>
        <dbReference type="EMBL" id="AHC14147.1"/>
    </source>
</evidence>
<keyword evidence="1" id="KW-1133">Transmembrane helix</keyword>
<keyword evidence="1" id="KW-0472">Membrane</keyword>
<dbReference type="AlphaFoldDB" id="V5WEB9"/>
<feature type="transmembrane region" description="Helical" evidence="1">
    <location>
        <begin position="26"/>
        <end position="45"/>
    </location>
</feature>
<dbReference type="GO" id="GO:0008889">
    <property type="term" value="F:glycerophosphodiester phosphodiesterase activity"/>
    <property type="evidence" value="ECO:0007669"/>
    <property type="project" value="UniProtKB-EC"/>
</dbReference>
<sequence>MSDNQNNEQGARTPDPRENARRILKIVALVLAAWFLSRGIIGLLVPPVEEHPAQQRQMSVAAHRGGSALFPENTMYAFRRSAEMGVDILEMDLHLTKDGRIVVIHDETVFRTTDGEGRVEDLTLSRLRSLDAGYWWPYGQKEDCEACSQIPEEEFVYRGTGIRIPLLEEVLAEFPDMMKILEIKPVNPQMVTILGELLREYDQQEHAVVASFHSENLKQFRDQFPEFATSAAQSEATAFVILNYLGFGSSYPSPAEFFQVPPSSGALPVITKSFLQTAEENNIRVHAWTIDDRAEMTRLLDMGIDGIITDDPAELLDLLGR</sequence>
<dbReference type="PANTHER" id="PTHR46211:SF14">
    <property type="entry name" value="GLYCEROPHOSPHODIESTER PHOSPHODIESTERASE"/>
    <property type="match status" value="1"/>
</dbReference>
<dbReference type="SUPFAM" id="SSF51695">
    <property type="entry name" value="PLC-like phosphodiesterases"/>
    <property type="match status" value="1"/>
</dbReference>
<dbReference type="Gene3D" id="3.20.20.190">
    <property type="entry name" value="Phosphatidylinositol (PI) phosphodiesterase"/>
    <property type="match status" value="1"/>
</dbReference>
<dbReference type="InterPro" id="IPR017946">
    <property type="entry name" value="PLC-like_Pdiesterase_TIM-brl"/>
</dbReference>
<reference evidence="3 4" key="1">
    <citation type="journal article" date="2015" name="Stand. Genomic Sci.">
        <title>Complete genome sequence and description of Salinispira pacifica gen. nov., sp. nov., a novel spirochaete isolated form a hypersaline microbial mat.</title>
        <authorList>
            <person name="Ben Hania W."/>
            <person name="Joseph M."/>
            <person name="Schumann P."/>
            <person name="Bunk B."/>
            <person name="Fiebig A."/>
            <person name="Sproer C."/>
            <person name="Klenk H.P."/>
            <person name="Fardeau M.L."/>
            <person name="Spring S."/>
        </authorList>
    </citation>
    <scope>NUCLEOTIDE SEQUENCE [LARGE SCALE GENOMIC DNA]</scope>
    <source>
        <strain evidence="3 4">L21-RPul-D2</strain>
    </source>
</reference>